<accession>A0A1F5C9D4</accession>
<dbReference type="CDD" id="cd02541">
    <property type="entry name" value="UGPase_prokaryotic"/>
    <property type="match status" value="1"/>
</dbReference>
<protein>
    <recommendedName>
        <fullName evidence="2 6">UTP--glucose-1-phosphate uridylyltransferase</fullName>
        <ecNumber evidence="2 6">2.7.7.9</ecNumber>
    </recommendedName>
    <alternativeName>
        <fullName evidence="6">UDP-glucose pyrophosphorylase</fullName>
    </alternativeName>
</protein>
<dbReference type="EMBL" id="MEYQ01000006">
    <property type="protein sequence ID" value="OGD39458.1"/>
    <property type="molecule type" value="Genomic_DNA"/>
</dbReference>
<name>A0A1F5C9D4_9BACT</name>
<sequence>MPENIKIKKAIIAVAGFGTRFLPATKAQPKEMLPIVDKPVVQFIVEEVVRSGIENIIFVTGRGKHAIENHFDYSIELENALKKSGKRHIYEEIKKISDMANFVYTRQKEARGNGDALLVASHMVAGEPCAVLFGDDLVDSKKPVIKQLMDVYQKYGASVVALEKVSKKDVHKYGIVKAKKIGGRLYKIEGIVEKPEIGRAPSNLAVVGKYIITPDVFEILEKLKKMPSKWGGKELGITDALRELLKTRPIYGLEFEGTRYDCGSKIGFLKAIVDHALKHSEVKDEFKNYLKNKKI</sequence>
<dbReference type="InterPro" id="IPR029044">
    <property type="entry name" value="Nucleotide-diphossugar_trans"/>
</dbReference>
<dbReference type="PANTHER" id="PTHR43197:SF1">
    <property type="entry name" value="UTP--GLUCOSE-1-PHOSPHATE URIDYLYLTRANSFERASE"/>
    <property type="match status" value="1"/>
</dbReference>
<evidence type="ECO:0000256" key="3">
    <source>
        <dbReference type="ARBA" id="ARBA00022679"/>
    </source>
</evidence>
<comment type="catalytic activity">
    <reaction evidence="5 6">
        <text>alpha-D-glucose 1-phosphate + UTP + H(+) = UDP-alpha-D-glucose + diphosphate</text>
        <dbReference type="Rhea" id="RHEA:19889"/>
        <dbReference type="ChEBI" id="CHEBI:15378"/>
        <dbReference type="ChEBI" id="CHEBI:33019"/>
        <dbReference type="ChEBI" id="CHEBI:46398"/>
        <dbReference type="ChEBI" id="CHEBI:58601"/>
        <dbReference type="ChEBI" id="CHEBI:58885"/>
        <dbReference type="EC" id="2.7.7.9"/>
    </reaction>
</comment>
<comment type="similarity">
    <text evidence="1 6">Belongs to the UDPGP type 2 family.</text>
</comment>
<organism evidence="8 9">
    <name type="scientific">Candidatus Azambacteria bacterium RIFCSPLOWO2_01_FULL_37_9</name>
    <dbReference type="NCBI Taxonomy" id="1797297"/>
    <lineage>
        <taxon>Bacteria</taxon>
        <taxon>Candidatus Azamiibacteriota</taxon>
    </lineage>
</organism>
<evidence type="ECO:0000256" key="2">
    <source>
        <dbReference type="ARBA" id="ARBA00012415"/>
    </source>
</evidence>
<dbReference type="NCBIfam" id="TIGR01099">
    <property type="entry name" value="galU"/>
    <property type="match status" value="1"/>
</dbReference>
<evidence type="ECO:0000256" key="6">
    <source>
        <dbReference type="RuleBase" id="RU361259"/>
    </source>
</evidence>
<evidence type="ECO:0000256" key="1">
    <source>
        <dbReference type="ARBA" id="ARBA00006890"/>
    </source>
</evidence>
<dbReference type="GO" id="GO:0003983">
    <property type="term" value="F:UTP:glucose-1-phosphate uridylyltransferase activity"/>
    <property type="evidence" value="ECO:0007669"/>
    <property type="project" value="UniProtKB-EC"/>
</dbReference>
<feature type="domain" description="Nucleotidyl transferase" evidence="7">
    <location>
        <begin position="9"/>
        <end position="272"/>
    </location>
</feature>
<evidence type="ECO:0000259" key="7">
    <source>
        <dbReference type="Pfam" id="PF00483"/>
    </source>
</evidence>
<evidence type="ECO:0000256" key="4">
    <source>
        <dbReference type="ARBA" id="ARBA00022695"/>
    </source>
</evidence>
<dbReference type="SUPFAM" id="SSF53448">
    <property type="entry name" value="Nucleotide-diphospho-sugar transferases"/>
    <property type="match status" value="1"/>
</dbReference>
<dbReference type="InterPro" id="IPR005771">
    <property type="entry name" value="GalU_uridylyltTrfase_bac/arc"/>
</dbReference>
<dbReference type="Pfam" id="PF00483">
    <property type="entry name" value="NTP_transferase"/>
    <property type="match status" value="1"/>
</dbReference>
<keyword evidence="4 6" id="KW-0548">Nucleotidyltransferase</keyword>
<evidence type="ECO:0000256" key="5">
    <source>
        <dbReference type="ARBA" id="ARBA00048128"/>
    </source>
</evidence>
<proteinExistence type="inferred from homology"/>
<dbReference type="InterPro" id="IPR005835">
    <property type="entry name" value="NTP_transferase_dom"/>
</dbReference>
<reference evidence="8 9" key="1">
    <citation type="journal article" date="2016" name="Nat. Commun.">
        <title>Thousands of microbial genomes shed light on interconnected biogeochemical processes in an aquifer system.</title>
        <authorList>
            <person name="Anantharaman K."/>
            <person name="Brown C.T."/>
            <person name="Hug L.A."/>
            <person name="Sharon I."/>
            <person name="Castelle C.J."/>
            <person name="Probst A.J."/>
            <person name="Thomas B.C."/>
            <person name="Singh A."/>
            <person name="Wilkins M.J."/>
            <person name="Karaoz U."/>
            <person name="Brodie E.L."/>
            <person name="Williams K.H."/>
            <person name="Hubbard S.S."/>
            <person name="Banfield J.F."/>
        </authorList>
    </citation>
    <scope>NUCLEOTIDE SEQUENCE [LARGE SCALE GENOMIC DNA]</scope>
</reference>
<evidence type="ECO:0000313" key="9">
    <source>
        <dbReference type="Proteomes" id="UP000177947"/>
    </source>
</evidence>
<comment type="caution">
    <text evidence="8">The sequence shown here is derived from an EMBL/GenBank/DDBJ whole genome shotgun (WGS) entry which is preliminary data.</text>
</comment>
<keyword evidence="3 6" id="KW-0808">Transferase</keyword>
<dbReference type="Proteomes" id="UP000177947">
    <property type="component" value="Unassembled WGS sequence"/>
</dbReference>
<gene>
    <name evidence="8" type="ORF">A2907_02090</name>
</gene>
<dbReference type="Gene3D" id="3.90.550.10">
    <property type="entry name" value="Spore Coat Polysaccharide Biosynthesis Protein SpsA, Chain A"/>
    <property type="match status" value="1"/>
</dbReference>
<dbReference type="PANTHER" id="PTHR43197">
    <property type="entry name" value="UTP--GLUCOSE-1-PHOSPHATE URIDYLYLTRANSFERASE"/>
    <property type="match status" value="1"/>
</dbReference>
<dbReference type="AlphaFoldDB" id="A0A1F5C9D4"/>
<dbReference type="EC" id="2.7.7.9" evidence="2 6"/>
<evidence type="ECO:0000313" key="8">
    <source>
        <dbReference type="EMBL" id="OGD39458.1"/>
    </source>
</evidence>
<dbReference type="GO" id="GO:0006011">
    <property type="term" value="P:UDP-alpha-D-glucose metabolic process"/>
    <property type="evidence" value="ECO:0007669"/>
    <property type="project" value="InterPro"/>
</dbReference>